<evidence type="ECO:0000256" key="9">
    <source>
        <dbReference type="ARBA" id="ARBA00033070"/>
    </source>
</evidence>
<comment type="function">
    <text evidence="11">DNA-dependent RNA polymerase catalyzes the transcription of DNA into RNA using the four ribonucleoside triphosphates as substrates.</text>
</comment>
<dbReference type="GO" id="GO:0000428">
    <property type="term" value="C:DNA-directed RNA polymerase complex"/>
    <property type="evidence" value="ECO:0007669"/>
    <property type="project" value="UniProtKB-KW"/>
</dbReference>
<dbReference type="SUPFAM" id="SSF47789">
    <property type="entry name" value="C-terminal domain of RNA polymerase alpha subunit"/>
    <property type="match status" value="1"/>
</dbReference>
<feature type="region of interest" description="Alpha C-terminal domain (alpha-CTD)" evidence="11">
    <location>
        <begin position="256"/>
        <end position="326"/>
    </location>
</feature>
<dbReference type="Pfam" id="PF03118">
    <property type="entry name" value="RNA_pol_A_CTD"/>
    <property type="match status" value="1"/>
</dbReference>
<dbReference type="SUPFAM" id="SSF55257">
    <property type="entry name" value="RBP11-like subunits of RNA polymerase"/>
    <property type="match status" value="1"/>
</dbReference>
<keyword evidence="5 11" id="KW-0808">Transferase</keyword>
<evidence type="ECO:0000256" key="10">
    <source>
        <dbReference type="ARBA" id="ARBA00048552"/>
    </source>
</evidence>
<accession>A0A9D9DGJ3</accession>
<dbReference type="Pfam" id="PF01193">
    <property type="entry name" value="RNA_pol_L"/>
    <property type="match status" value="1"/>
</dbReference>
<dbReference type="InterPro" id="IPR011260">
    <property type="entry name" value="RNAP_asu_C"/>
</dbReference>
<dbReference type="InterPro" id="IPR011262">
    <property type="entry name" value="DNA-dir_RNA_pol_insert"/>
</dbReference>
<dbReference type="FunFam" id="2.170.120.12:FF:000001">
    <property type="entry name" value="DNA-directed RNA polymerase subunit alpha"/>
    <property type="match status" value="1"/>
</dbReference>
<evidence type="ECO:0000256" key="7">
    <source>
        <dbReference type="ARBA" id="ARBA00023163"/>
    </source>
</evidence>
<dbReference type="GO" id="GO:0005737">
    <property type="term" value="C:cytoplasm"/>
    <property type="evidence" value="ECO:0007669"/>
    <property type="project" value="UniProtKB-ARBA"/>
</dbReference>
<evidence type="ECO:0000259" key="12">
    <source>
        <dbReference type="SMART" id="SM00662"/>
    </source>
</evidence>
<feature type="domain" description="DNA-directed RNA polymerase RpoA/D/Rpb3-type" evidence="12">
    <location>
        <begin position="26"/>
        <end position="237"/>
    </location>
</feature>
<comment type="domain">
    <text evidence="11">The N-terminal domain is essential for RNAP assembly and basal transcription, whereas the C-terminal domain is involved in interaction with transcriptional regulators and with upstream promoter elements.</text>
</comment>
<gene>
    <name evidence="11" type="primary">rpoA</name>
    <name evidence="13" type="ORF">IAC61_04135</name>
</gene>
<keyword evidence="4 11" id="KW-0240">DNA-directed RNA polymerase</keyword>
<dbReference type="GO" id="GO:0006351">
    <property type="term" value="P:DNA-templated transcription"/>
    <property type="evidence" value="ECO:0007669"/>
    <property type="project" value="UniProtKB-UniRule"/>
</dbReference>
<dbReference type="GO" id="GO:0046983">
    <property type="term" value="F:protein dimerization activity"/>
    <property type="evidence" value="ECO:0007669"/>
    <property type="project" value="InterPro"/>
</dbReference>
<dbReference type="NCBIfam" id="NF003519">
    <property type="entry name" value="PRK05182.2-5"/>
    <property type="match status" value="1"/>
</dbReference>
<name>A0A9D9DGJ3_9FIRM</name>
<evidence type="ECO:0000256" key="4">
    <source>
        <dbReference type="ARBA" id="ARBA00022478"/>
    </source>
</evidence>
<comment type="catalytic activity">
    <reaction evidence="10 11">
        <text>RNA(n) + a ribonucleoside 5'-triphosphate = RNA(n+1) + diphosphate</text>
        <dbReference type="Rhea" id="RHEA:21248"/>
        <dbReference type="Rhea" id="RHEA-COMP:14527"/>
        <dbReference type="Rhea" id="RHEA-COMP:17342"/>
        <dbReference type="ChEBI" id="CHEBI:33019"/>
        <dbReference type="ChEBI" id="CHEBI:61557"/>
        <dbReference type="ChEBI" id="CHEBI:140395"/>
        <dbReference type="EC" id="2.7.7.6"/>
    </reaction>
</comment>
<dbReference type="Proteomes" id="UP000823634">
    <property type="component" value="Unassembled WGS sequence"/>
</dbReference>
<dbReference type="SUPFAM" id="SSF56553">
    <property type="entry name" value="Insert subdomain of RNA polymerase alpha subunit"/>
    <property type="match status" value="1"/>
</dbReference>
<dbReference type="AlphaFoldDB" id="A0A9D9DGJ3"/>
<keyword evidence="7 11" id="KW-0804">Transcription</keyword>
<comment type="caution">
    <text evidence="13">The sequence shown here is derived from an EMBL/GenBank/DDBJ whole genome shotgun (WGS) entry which is preliminary data.</text>
</comment>
<comment type="similarity">
    <text evidence="1 11">Belongs to the RNA polymerase alpha chain family.</text>
</comment>
<dbReference type="GO" id="GO:0003677">
    <property type="term" value="F:DNA binding"/>
    <property type="evidence" value="ECO:0007669"/>
    <property type="project" value="UniProtKB-UniRule"/>
</dbReference>
<dbReference type="HAMAP" id="MF_00059">
    <property type="entry name" value="RNApol_bact_RpoA"/>
    <property type="match status" value="1"/>
</dbReference>
<reference evidence="13" key="1">
    <citation type="submission" date="2020-10" db="EMBL/GenBank/DDBJ databases">
        <authorList>
            <person name="Gilroy R."/>
        </authorList>
    </citation>
    <scope>NUCLEOTIDE SEQUENCE</scope>
    <source>
        <strain evidence="13">17113</strain>
    </source>
</reference>
<reference evidence="13" key="2">
    <citation type="journal article" date="2021" name="PeerJ">
        <title>Extensive microbial diversity within the chicken gut microbiome revealed by metagenomics and culture.</title>
        <authorList>
            <person name="Gilroy R."/>
            <person name="Ravi A."/>
            <person name="Getino M."/>
            <person name="Pursley I."/>
            <person name="Horton D.L."/>
            <person name="Alikhan N.F."/>
            <person name="Baker D."/>
            <person name="Gharbi K."/>
            <person name="Hall N."/>
            <person name="Watson M."/>
            <person name="Adriaenssens E.M."/>
            <person name="Foster-Nyarko E."/>
            <person name="Jarju S."/>
            <person name="Secka A."/>
            <person name="Antonio M."/>
            <person name="Oren A."/>
            <person name="Chaudhuri R.R."/>
            <person name="La Ragione R."/>
            <person name="Hildebrand F."/>
            <person name="Pallen M.J."/>
        </authorList>
    </citation>
    <scope>NUCLEOTIDE SEQUENCE</scope>
    <source>
        <strain evidence="13">17113</strain>
    </source>
</reference>
<dbReference type="SMART" id="SM00662">
    <property type="entry name" value="RPOLD"/>
    <property type="match status" value="1"/>
</dbReference>
<comment type="subunit">
    <text evidence="11">Homodimer. The RNAP catalytic core consists of 2 alpha, 1 beta, 1 beta' and 1 omega subunit. When a sigma factor is associated with the core the holoenzyme is formed, which can initiate transcription.</text>
</comment>
<organism evidence="13 14">
    <name type="scientific">Candidatus Alloenteromonas pullistercoris</name>
    <dbReference type="NCBI Taxonomy" id="2840785"/>
    <lineage>
        <taxon>Bacteria</taxon>
        <taxon>Bacillati</taxon>
        <taxon>Bacillota</taxon>
        <taxon>Bacillota incertae sedis</taxon>
        <taxon>Candidatus Alloenteromonas</taxon>
    </lineage>
</organism>
<dbReference type="EMBL" id="JADINA010000027">
    <property type="protein sequence ID" value="MBO8426492.1"/>
    <property type="molecule type" value="Genomic_DNA"/>
</dbReference>
<evidence type="ECO:0000313" key="14">
    <source>
        <dbReference type="Proteomes" id="UP000823634"/>
    </source>
</evidence>
<protein>
    <recommendedName>
        <fullName evidence="3 11">DNA-directed RNA polymerase subunit alpha</fullName>
        <shortName evidence="11">RNAP subunit alpha</shortName>
        <ecNumber evidence="2 11">2.7.7.6</ecNumber>
    </recommendedName>
    <alternativeName>
        <fullName evidence="9 11">RNA polymerase subunit alpha</fullName>
    </alternativeName>
    <alternativeName>
        <fullName evidence="8 11">Transcriptase subunit alpha</fullName>
    </alternativeName>
</protein>
<dbReference type="InterPro" id="IPR011263">
    <property type="entry name" value="DNA-dir_RNA_pol_RpoA/D/Rpb3"/>
</dbReference>
<dbReference type="EC" id="2.7.7.6" evidence="2 11"/>
<evidence type="ECO:0000313" key="13">
    <source>
        <dbReference type="EMBL" id="MBO8426492.1"/>
    </source>
</evidence>
<feature type="region of interest" description="Alpha N-terminal domain (alpha-NTD)" evidence="11">
    <location>
        <begin position="1"/>
        <end position="238"/>
    </location>
</feature>
<evidence type="ECO:0000256" key="8">
    <source>
        <dbReference type="ARBA" id="ARBA00032524"/>
    </source>
</evidence>
<dbReference type="Gene3D" id="2.170.120.12">
    <property type="entry name" value="DNA-directed RNA polymerase, insert domain"/>
    <property type="match status" value="1"/>
</dbReference>
<sequence length="326" mass="35706">MAPELKLPHPFEPVSIETHEDSADNYAKFVVKPLERGFGITVGNALRRVLLSALPGASVVAVQIEGAPHEFTALPGISPDVTGIILNLKDLVLKIDDNSTDLKRIEVDVKGPSVLKAGDLKLPSLCTVCNPELEIATVNEGAHLVMTIFVGNGRGYVTSDQNKVERHIDTVGVIATDSNYSPIEKVAFHVDPTRVLHDSDFDCLTLEVTTNGSVTPNEAVAMAGQLLVAHFQKFVELQSSVADYKLVKDEVKPEENKYQGMYIEELDLSVRSNNCLKRAGISTVMELTQKSEEDMMKVRNLGKKSLKEVKEKLAAIGLHFRDYVGE</sequence>
<evidence type="ECO:0000256" key="1">
    <source>
        <dbReference type="ARBA" id="ARBA00007123"/>
    </source>
</evidence>
<dbReference type="GO" id="GO:0003899">
    <property type="term" value="F:DNA-directed RNA polymerase activity"/>
    <property type="evidence" value="ECO:0007669"/>
    <property type="project" value="UniProtKB-UniRule"/>
</dbReference>
<dbReference type="NCBIfam" id="NF003513">
    <property type="entry name" value="PRK05182.1-2"/>
    <property type="match status" value="1"/>
</dbReference>
<keyword evidence="6 11" id="KW-0548">Nucleotidyltransferase</keyword>
<proteinExistence type="inferred from homology"/>
<dbReference type="InterPro" id="IPR036643">
    <property type="entry name" value="RNApol_insert_sf"/>
</dbReference>
<dbReference type="CDD" id="cd06928">
    <property type="entry name" value="RNAP_alpha_NTD"/>
    <property type="match status" value="1"/>
</dbReference>
<dbReference type="NCBIfam" id="TIGR02027">
    <property type="entry name" value="rpoA"/>
    <property type="match status" value="1"/>
</dbReference>
<evidence type="ECO:0000256" key="2">
    <source>
        <dbReference type="ARBA" id="ARBA00012418"/>
    </source>
</evidence>
<evidence type="ECO:0000256" key="11">
    <source>
        <dbReference type="HAMAP-Rule" id="MF_00059"/>
    </source>
</evidence>
<evidence type="ECO:0000256" key="3">
    <source>
        <dbReference type="ARBA" id="ARBA00015972"/>
    </source>
</evidence>
<dbReference type="Gene3D" id="1.10.150.20">
    <property type="entry name" value="5' to 3' exonuclease, C-terminal subdomain"/>
    <property type="match status" value="1"/>
</dbReference>
<evidence type="ECO:0000256" key="6">
    <source>
        <dbReference type="ARBA" id="ARBA00022695"/>
    </source>
</evidence>
<dbReference type="Pfam" id="PF01000">
    <property type="entry name" value="RNA_pol_A_bac"/>
    <property type="match status" value="1"/>
</dbReference>
<dbReference type="Gene3D" id="3.30.1360.10">
    <property type="entry name" value="RNA polymerase, RBP11-like subunit"/>
    <property type="match status" value="1"/>
</dbReference>
<dbReference type="InterPro" id="IPR036603">
    <property type="entry name" value="RBP11-like"/>
</dbReference>
<dbReference type="InterPro" id="IPR011773">
    <property type="entry name" value="DNA-dir_RpoA"/>
</dbReference>
<evidence type="ECO:0000256" key="5">
    <source>
        <dbReference type="ARBA" id="ARBA00022679"/>
    </source>
</evidence>